<reference evidence="1" key="1">
    <citation type="submission" date="2018-04" db="EMBL/GenBank/DDBJ databases">
        <title>Draft Genome Sequences of Chryseobacterium lactis NCTC11390T isolated from milk, Chryseobacterium oncorhynchi 701B-08T from rainbow trout, and Chryseobacterium viscerum 687B-08T from diseased fish.</title>
        <authorList>
            <person name="Jeong J.-J."/>
            <person name="Lee Y.J."/>
            <person name="Pathiraja D."/>
            <person name="Park B."/>
            <person name="Choi I.-G."/>
            <person name="Kim K.D."/>
        </authorList>
    </citation>
    <scope>NUCLEOTIDE SEQUENCE [LARGE SCALE GENOMIC DNA]</scope>
    <source>
        <strain evidence="1">701B-08</strain>
    </source>
</reference>
<name>A0A316WHS1_9FLAO</name>
<evidence type="ECO:0000313" key="2">
    <source>
        <dbReference type="Proteomes" id="UP000236182"/>
    </source>
</evidence>
<evidence type="ECO:0000313" key="1">
    <source>
        <dbReference type="EMBL" id="PWN60729.1"/>
    </source>
</evidence>
<sequence length="140" mass="16351">MGEVNIFLPPLNDLIIKNKIMNINDYTWHDKVLLNINIDRRNSGIIDEVCFEIDDNEISKNLVFREVYWLNLNLNFGMVAEESILNIQRLNDDDSDLLSLYKKWNGHLDEKRLSSYLIELNTSGGIIKIIAEDFTYQNLS</sequence>
<gene>
    <name evidence="1" type="ORF">C1638_019880</name>
</gene>
<dbReference type="EMBL" id="PPEI02000007">
    <property type="protein sequence ID" value="PWN60729.1"/>
    <property type="molecule type" value="Genomic_DNA"/>
</dbReference>
<organism evidence="1 2">
    <name type="scientific">Chryseobacterium oncorhynchi</name>
    <dbReference type="NCBI Taxonomy" id="741074"/>
    <lineage>
        <taxon>Bacteria</taxon>
        <taxon>Pseudomonadati</taxon>
        <taxon>Bacteroidota</taxon>
        <taxon>Flavobacteriia</taxon>
        <taxon>Flavobacteriales</taxon>
        <taxon>Weeksellaceae</taxon>
        <taxon>Chryseobacterium group</taxon>
        <taxon>Chryseobacterium</taxon>
    </lineage>
</organism>
<dbReference type="AlphaFoldDB" id="A0A316WHS1"/>
<keyword evidence="2" id="KW-1185">Reference proteome</keyword>
<comment type="caution">
    <text evidence="1">The sequence shown here is derived from an EMBL/GenBank/DDBJ whole genome shotgun (WGS) entry which is preliminary data.</text>
</comment>
<protein>
    <submittedName>
        <fullName evidence="1">Uncharacterized protein</fullName>
    </submittedName>
</protein>
<accession>A0A316WHS1</accession>
<dbReference type="Proteomes" id="UP000236182">
    <property type="component" value="Unassembled WGS sequence"/>
</dbReference>
<proteinExistence type="predicted"/>